<name>A0A5E4QY65_9NEOP</name>
<dbReference type="Gene3D" id="1.25.40.20">
    <property type="entry name" value="Ankyrin repeat-containing domain"/>
    <property type="match status" value="1"/>
</dbReference>
<feature type="repeat" description="ANK" evidence="7">
    <location>
        <begin position="104"/>
        <end position="136"/>
    </location>
</feature>
<evidence type="ECO:0000256" key="8">
    <source>
        <dbReference type="RuleBase" id="RU079119"/>
    </source>
</evidence>
<evidence type="ECO:0000259" key="9">
    <source>
        <dbReference type="Pfam" id="PF01529"/>
    </source>
</evidence>
<feature type="repeat" description="ANK" evidence="7">
    <location>
        <begin position="70"/>
        <end position="102"/>
    </location>
</feature>
<evidence type="ECO:0000256" key="2">
    <source>
        <dbReference type="ARBA" id="ARBA00022692"/>
    </source>
</evidence>
<dbReference type="SUPFAM" id="SSF48403">
    <property type="entry name" value="Ankyrin repeat"/>
    <property type="match status" value="1"/>
</dbReference>
<keyword evidence="8" id="KW-0012">Acyltransferase</keyword>
<evidence type="ECO:0000256" key="5">
    <source>
        <dbReference type="ARBA" id="ARBA00023043"/>
    </source>
</evidence>
<dbReference type="InterPro" id="IPR002110">
    <property type="entry name" value="Ankyrin_rpt"/>
</dbReference>
<evidence type="ECO:0000313" key="11">
    <source>
        <dbReference type="Proteomes" id="UP000324832"/>
    </source>
</evidence>
<feature type="transmembrane region" description="Helical" evidence="8">
    <location>
        <begin position="367"/>
        <end position="398"/>
    </location>
</feature>
<evidence type="ECO:0000256" key="4">
    <source>
        <dbReference type="ARBA" id="ARBA00022989"/>
    </source>
</evidence>
<evidence type="ECO:0000313" key="10">
    <source>
        <dbReference type="EMBL" id="VVD02579.1"/>
    </source>
</evidence>
<comment type="similarity">
    <text evidence="8">Belongs to the DHHC palmitoyltransferase family.</text>
</comment>
<organism evidence="10 11">
    <name type="scientific">Leptidea sinapis</name>
    <dbReference type="NCBI Taxonomy" id="189913"/>
    <lineage>
        <taxon>Eukaryota</taxon>
        <taxon>Metazoa</taxon>
        <taxon>Ecdysozoa</taxon>
        <taxon>Arthropoda</taxon>
        <taxon>Hexapoda</taxon>
        <taxon>Insecta</taxon>
        <taxon>Pterygota</taxon>
        <taxon>Neoptera</taxon>
        <taxon>Endopterygota</taxon>
        <taxon>Lepidoptera</taxon>
        <taxon>Glossata</taxon>
        <taxon>Ditrysia</taxon>
        <taxon>Papilionoidea</taxon>
        <taxon>Pieridae</taxon>
        <taxon>Dismorphiinae</taxon>
        <taxon>Leptidea</taxon>
    </lineage>
</organism>
<dbReference type="PROSITE" id="PS50216">
    <property type="entry name" value="DHHC"/>
    <property type="match status" value="1"/>
</dbReference>
<keyword evidence="2 8" id="KW-0812">Transmembrane</keyword>
<comment type="domain">
    <text evidence="8">The DHHC domain is required for palmitoyltransferase activity.</text>
</comment>
<dbReference type="InterPro" id="IPR036770">
    <property type="entry name" value="Ankyrin_rpt-contain_sf"/>
</dbReference>
<proteinExistence type="inferred from homology"/>
<dbReference type="EMBL" id="FZQP02006155">
    <property type="protein sequence ID" value="VVD02579.1"/>
    <property type="molecule type" value="Genomic_DNA"/>
</dbReference>
<feature type="transmembrane region" description="Helical" evidence="8">
    <location>
        <begin position="210"/>
        <end position="229"/>
    </location>
</feature>
<comment type="catalytic activity">
    <reaction evidence="8">
        <text>L-cysteinyl-[protein] + hexadecanoyl-CoA = S-hexadecanoyl-L-cysteinyl-[protein] + CoA</text>
        <dbReference type="Rhea" id="RHEA:36683"/>
        <dbReference type="Rhea" id="RHEA-COMP:10131"/>
        <dbReference type="Rhea" id="RHEA-COMP:11032"/>
        <dbReference type="ChEBI" id="CHEBI:29950"/>
        <dbReference type="ChEBI" id="CHEBI:57287"/>
        <dbReference type="ChEBI" id="CHEBI:57379"/>
        <dbReference type="ChEBI" id="CHEBI:74151"/>
        <dbReference type="EC" id="2.3.1.225"/>
    </reaction>
</comment>
<keyword evidence="5 7" id="KW-0040">ANK repeat</keyword>
<dbReference type="PANTHER" id="PTHR24161:SF85">
    <property type="entry name" value="PALMITOYLTRANSFERASE HIP14"/>
    <property type="match status" value="1"/>
</dbReference>
<dbReference type="AlphaFoldDB" id="A0A5E4QY65"/>
<reference evidence="10 11" key="1">
    <citation type="submission" date="2017-07" db="EMBL/GenBank/DDBJ databases">
        <authorList>
            <person name="Talla V."/>
            <person name="Backstrom N."/>
        </authorList>
    </citation>
    <scope>NUCLEOTIDE SEQUENCE [LARGE SCALE GENOMIC DNA]</scope>
</reference>
<feature type="repeat" description="ANK" evidence="7">
    <location>
        <begin position="137"/>
        <end position="169"/>
    </location>
</feature>
<dbReference type="SMART" id="SM00248">
    <property type="entry name" value="ANK"/>
    <property type="match status" value="4"/>
</dbReference>
<accession>A0A5E4QY65</accession>
<protein>
    <recommendedName>
        <fullName evidence="8">Palmitoyltransferase</fullName>
        <ecNumber evidence="8">2.3.1.225</ecNumber>
    </recommendedName>
</protein>
<dbReference type="EC" id="2.3.1.225" evidence="8"/>
<evidence type="ECO:0000256" key="6">
    <source>
        <dbReference type="ARBA" id="ARBA00023136"/>
    </source>
</evidence>
<feature type="transmembrane region" description="Helical" evidence="8">
    <location>
        <begin position="328"/>
        <end position="347"/>
    </location>
</feature>
<dbReference type="PANTHER" id="PTHR24161">
    <property type="entry name" value="ANK_REP_REGION DOMAIN-CONTAINING PROTEIN-RELATED"/>
    <property type="match status" value="1"/>
</dbReference>
<keyword evidence="6 8" id="KW-0472">Membrane</keyword>
<feature type="domain" description="Palmitoyltransferase DHHC" evidence="9">
    <location>
        <begin position="296"/>
        <end position="406"/>
    </location>
</feature>
<evidence type="ECO:0000256" key="3">
    <source>
        <dbReference type="ARBA" id="ARBA00022737"/>
    </source>
</evidence>
<keyword evidence="11" id="KW-1185">Reference proteome</keyword>
<dbReference type="PROSITE" id="PS50297">
    <property type="entry name" value="ANK_REP_REGION"/>
    <property type="match status" value="2"/>
</dbReference>
<feature type="transmembrane region" description="Helical" evidence="8">
    <location>
        <begin position="183"/>
        <end position="203"/>
    </location>
</feature>
<dbReference type="Pfam" id="PF01529">
    <property type="entry name" value="DHHC"/>
    <property type="match status" value="1"/>
</dbReference>
<dbReference type="InterPro" id="IPR001594">
    <property type="entry name" value="Palmitoyltrfase_DHHC"/>
</dbReference>
<evidence type="ECO:0000256" key="1">
    <source>
        <dbReference type="ARBA" id="ARBA00004141"/>
    </source>
</evidence>
<gene>
    <name evidence="10" type="ORF">LSINAPIS_LOCUS12763</name>
</gene>
<dbReference type="GO" id="GO:0016020">
    <property type="term" value="C:membrane"/>
    <property type="evidence" value="ECO:0007669"/>
    <property type="project" value="UniProtKB-SubCell"/>
</dbReference>
<keyword evidence="8" id="KW-0808">Transferase</keyword>
<dbReference type="Proteomes" id="UP000324832">
    <property type="component" value="Unassembled WGS sequence"/>
</dbReference>
<keyword evidence="3" id="KW-0677">Repeat</keyword>
<dbReference type="GO" id="GO:0019706">
    <property type="term" value="F:protein-cysteine S-palmitoyltransferase activity"/>
    <property type="evidence" value="ECO:0007669"/>
    <property type="project" value="UniProtKB-EC"/>
</dbReference>
<sequence>MYESTCGAAATGQCGKPQREAACTSREPPSAPAERDYSGFDIVKATQYGAYSRVKELVEAGWDVNQPDHETVTLLHWAAINNRRDIIEYLVSKGARVDAIGGELQSTPLHWAARQGHLEATVLLVRAGANPGLWDAEGCGCVHLAAQYGHTAVVAYLVARGVAPDGPDAAGMTPLMWAAWKKFRWWCVVTIPFLAFYLTGMLVELDAPIYLKAFLLVCLYSVLHTWFYITWVVVIASEVSAGATVGFLLCSAMLWHTFLRSWRADPGVITATRQEKMRTIIDLSESSGGGGGFDAARFCSACLVRRPLRSKHCSLVFACAGAKNHRSFVGFLGSLVVMCSWMVWGGAQYYGARCGASPAAWPRCNAWLGWVLLNAAFHLFWVSVLAACQLYLLVCLGMTTNEQLNRSRYAHFAARGGRSPFSRGPLRNLVAFLRDTEQRDHRPDLDDSCDDQDARPFMRDDRHYV</sequence>
<dbReference type="Pfam" id="PF13637">
    <property type="entry name" value="Ank_4"/>
    <property type="match status" value="1"/>
</dbReference>
<dbReference type="Pfam" id="PF12796">
    <property type="entry name" value="Ank_2"/>
    <property type="match status" value="1"/>
</dbReference>
<evidence type="ECO:0000256" key="7">
    <source>
        <dbReference type="PROSITE-ProRule" id="PRU00023"/>
    </source>
</evidence>
<comment type="subcellular location">
    <subcellularLocation>
        <location evidence="1">Membrane</location>
        <topology evidence="1">Multi-pass membrane protein</topology>
    </subcellularLocation>
</comment>
<keyword evidence="4 8" id="KW-1133">Transmembrane helix</keyword>
<dbReference type="PROSITE" id="PS50088">
    <property type="entry name" value="ANK_REPEAT"/>
    <property type="match status" value="3"/>
</dbReference>